<evidence type="ECO:0000313" key="7">
    <source>
        <dbReference type="EMBL" id="EFH86840.1"/>
    </source>
</evidence>
<dbReference type="AlphaFoldDB" id="D6TM40"/>
<reference evidence="7 8" key="1">
    <citation type="journal article" date="2011" name="Stand. Genomic Sci.">
        <title>Non-contiguous finished genome sequence and contextual data of the filamentous soil bacterium Ktedonobacter racemifer type strain (SOSP1-21).</title>
        <authorList>
            <person name="Chang Y.J."/>
            <person name="Land M."/>
            <person name="Hauser L."/>
            <person name="Chertkov O."/>
            <person name="Del Rio T.G."/>
            <person name="Nolan M."/>
            <person name="Copeland A."/>
            <person name="Tice H."/>
            <person name="Cheng J.F."/>
            <person name="Lucas S."/>
            <person name="Han C."/>
            <person name="Goodwin L."/>
            <person name="Pitluck S."/>
            <person name="Ivanova N."/>
            <person name="Ovchinikova G."/>
            <person name="Pati A."/>
            <person name="Chen A."/>
            <person name="Palaniappan K."/>
            <person name="Mavromatis K."/>
            <person name="Liolios K."/>
            <person name="Brettin T."/>
            <person name="Fiebig A."/>
            <person name="Rohde M."/>
            <person name="Abt B."/>
            <person name="Goker M."/>
            <person name="Detter J.C."/>
            <person name="Woyke T."/>
            <person name="Bristow J."/>
            <person name="Eisen J.A."/>
            <person name="Markowitz V."/>
            <person name="Hugenholtz P."/>
            <person name="Kyrpides N.C."/>
            <person name="Klenk H.P."/>
            <person name="Lapidus A."/>
        </authorList>
    </citation>
    <scope>NUCLEOTIDE SEQUENCE [LARGE SCALE GENOMIC DNA]</scope>
    <source>
        <strain evidence="8">DSM 44963</strain>
    </source>
</reference>
<feature type="compositionally biased region" description="Low complexity" evidence="5">
    <location>
        <begin position="11"/>
        <end position="20"/>
    </location>
</feature>
<dbReference type="Proteomes" id="UP000004508">
    <property type="component" value="Unassembled WGS sequence"/>
</dbReference>
<dbReference type="eggNOG" id="COG4818">
    <property type="taxonomic scope" value="Bacteria"/>
</dbReference>
<name>D6TM40_KTERA</name>
<dbReference type="EMBL" id="ADVG01000002">
    <property type="protein sequence ID" value="EFH86840.1"/>
    <property type="molecule type" value="Genomic_DNA"/>
</dbReference>
<feature type="compositionally biased region" description="Low complexity" evidence="5">
    <location>
        <begin position="41"/>
        <end position="68"/>
    </location>
</feature>
<feature type="region of interest" description="Disordered" evidence="5">
    <location>
        <begin position="1"/>
        <end position="80"/>
    </location>
</feature>
<feature type="transmembrane region" description="Helical" evidence="6">
    <location>
        <begin position="121"/>
        <end position="141"/>
    </location>
</feature>
<accession>D6TM40</accession>
<sequence length="201" mass="22113">MATPSNQDPNSYGGYSGSTPPSQPPYNPDDPYGATLQSPTSGGYEQSYGGQQQQQQQQQQYQSSTSYQPPRSAVERQQAYGQTSTGMSARKAAIWSYALGPLSGIYFLFRERQNRFVRFSAAQSTLFSLAVLAFIVILGLLKSLPVLGFIIGLFGCVFNIVVVALVLVWVFLMLQAWRGVKFKIPYIGDFAERLSGTRGQP</sequence>
<keyword evidence="3 6" id="KW-1133">Transmembrane helix</keyword>
<evidence type="ECO:0000313" key="8">
    <source>
        <dbReference type="Proteomes" id="UP000004508"/>
    </source>
</evidence>
<feature type="transmembrane region" description="Helical" evidence="6">
    <location>
        <begin position="92"/>
        <end position="109"/>
    </location>
</feature>
<gene>
    <name evidence="7" type="ORF">Krac_8156</name>
</gene>
<evidence type="ECO:0000256" key="6">
    <source>
        <dbReference type="SAM" id="Phobius"/>
    </source>
</evidence>
<feature type="transmembrane region" description="Helical" evidence="6">
    <location>
        <begin position="147"/>
        <end position="174"/>
    </location>
</feature>
<organism evidence="7 8">
    <name type="scientific">Ktedonobacter racemifer DSM 44963</name>
    <dbReference type="NCBI Taxonomy" id="485913"/>
    <lineage>
        <taxon>Bacteria</taxon>
        <taxon>Bacillati</taxon>
        <taxon>Chloroflexota</taxon>
        <taxon>Ktedonobacteria</taxon>
        <taxon>Ktedonobacterales</taxon>
        <taxon>Ktedonobacteraceae</taxon>
        <taxon>Ktedonobacter</taxon>
    </lineage>
</organism>
<protein>
    <recommendedName>
        <fullName evidence="9">DUF4870 domain-containing protein</fullName>
    </recommendedName>
</protein>
<evidence type="ECO:0000256" key="1">
    <source>
        <dbReference type="ARBA" id="ARBA00004141"/>
    </source>
</evidence>
<evidence type="ECO:0000256" key="3">
    <source>
        <dbReference type="ARBA" id="ARBA00022989"/>
    </source>
</evidence>
<dbReference type="Pfam" id="PF09685">
    <property type="entry name" value="MamF_MmsF"/>
    <property type="match status" value="1"/>
</dbReference>
<dbReference type="InParanoid" id="D6TM40"/>
<keyword evidence="8" id="KW-1185">Reference proteome</keyword>
<comment type="caution">
    <text evidence="7">The sequence shown here is derived from an EMBL/GenBank/DDBJ whole genome shotgun (WGS) entry which is preliminary data.</text>
</comment>
<dbReference type="PANTHER" id="PTHR36460">
    <property type="entry name" value="UPF0132 DOMAIN PROTEIN (AFU_ORTHOLOGUE AFUA_3G10255)"/>
    <property type="match status" value="1"/>
</dbReference>
<dbReference type="STRING" id="485913.Krac_8156"/>
<dbReference type="PANTHER" id="PTHR36460:SF1">
    <property type="entry name" value="UPF0132 DOMAIN PROTEIN (AFU_ORTHOLOGUE AFUA_3G10255)"/>
    <property type="match status" value="1"/>
</dbReference>
<evidence type="ECO:0000256" key="5">
    <source>
        <dbReference type="SAM" id="MobiDB-lite"/>
    </source>
</evidence>
<proteinExistence type="predicted"/>
<feature type="compositionally biased region" description="Polar residues" evidence="5">
    <location>
        <begin position="1"/>
        <end position="10"/>
    </location>
</feature>
<evidence type="ECO:0000256" key="4">
    <source>
        <dbReference type="ARBA" id="ARBA00023136"/>
    </source>
</evidence>
<evidence type="ECO:0008006" key="9">
    <source>
        <dbReference type="Google" id="ProtNLM"/>
    </source>
</evidence>
<dbReference type="OrthoDB" id="2657448at2"/>
<keyword evidence="2 6" id="KW-0812">Transmembrane</keyword>
<keyword evidence="4 6" id="KW-0472">Membrane</keyword>
<dbReference type="RefSeq" id="WP_007911493.1">
    <property type="nucleotide sequence ID" value="NZ_ADVG01000002.1"/>
</dbReference>
<dbReference type="GO" id="GO:0016020">
    <property type="term" value="C:membrane"/>
    <property type="evidence" value="ECO:0007669"/>
    <property type="project" value="UniProtKB-SubCell"/>
</dbReference>
<comment type="subcellular location">
    <subcellularLocation>
        <location evidence="1">Membrane</location>
        <topology evidence="1">Multi-pass membrane protein</topology>
    </subcellularLocation>
</comment>
<dbReference type="InterPro" id="IPR019109">
    <property type="entry name" value="MamF_MmsF"/>
</dbReference>
<evidence type="ECO:0000256" key="2">
    <source>
        <dbReference type="ARBA" id="ARBA00022692"/>
    </source>
</evidence>